<dbReference type="GO" id="GO:0017061">
    <property type="term" value="F:S-methyl-5-thioadenosine phosphorylase activity"/>
    <property type="evidence" value="ECO:0007669"/>
    <property type="project" value="UniProtKB-EC"/>
</dbReference>
<dbReference type="RefSeq" id="WP_150060553.1">
    <property type="nucleotide sequence ID" value="NZ_JACHII010000001.1"/>
</dbReference>
<dbReference type="CDD" id="cd16833">
    <property type="entry name" value="YfiH"/>
    <property type="match status" value="1"/>
</dbReference>
<evidence type="ECO:0000256" key="10">
    <source>
        <dbReference type="RuleBase" id="RU361274"/>
    </source>
</evidence>
<dbReference type="InterPro" id="IPR003730">
    <property type="entry name" value="Cu_polyphenol_OxRdtase"/>
</dbReference>
<gene>
    <name evidence="11" type="primary">pgeF</name>
    <name evidence="11" type="ORF">F1188_01240</name>
</gene>
<name>A0A5M6IHX3_9PROT</name>
<evidence type="ECO:0000256" key="3">
    <source>
        <dbReference type="ARBA" id="ARBA00022679"/>
    </source>
</evidence>
<keyword evidence="5" id="KW-0378">Hydrolase</keyword>
<dbReference type="AlphaFoldDB" id="A0A5M6IHX3"/>
<dbReference type="OrthoDB" id="4279at2"/>
<evidence type="ECO:0000256" key="5">
    <source>
        <dbReference type="ARBA" id="ARBA00022801"/>
    </source>
</evidence>
<evidence type="ECO:0000256" key="8">
    <source>
        <dbReference type="ARBA" id="ARBA00048968"/>
    </source>
</evidence>
<comment type="catalytic activity">
    <reaction evidence="7">
        <text>adenosine + H2O + H(+) = inosine + NH4(+)</text>
        <dbReference type="Rhea" id="RHEA:24408"/>
        <dbReference type="ChEBI" id="CHEBI:15377"/>
        <dbReference type="ChEBI" id="CHEBI:15378"/>
        <dbReference type="ChEBI" id="CHEBI:16335"/>
        <dbReference type="ChEBI" id="CHEBI:17596"/>
        <dbReference type="ChEBI" id="CHEBI:28938"/>
        <dbReference type="EC" id="3.5.4.4"/>
    </reaction>
    <physiologicalReaction direction="left-to-right" evidence="7">
        <dbReference type="Rhea" id="RHEA:24409"/>
    </physiologicalReaction>
</comment>
<reference evidence="11 12" key="1">
    <citation type="submission" date="2019-09" db="EMBL/GenBank/DDBJ databases">
        <title>Genome sequence of Roseospira marina, one of the more divergent members of the non-sulfur purple photosynthetic bacterial family, the Rhodospirillaceae.</title>
        <authorList>
            <person name="Meyer T."/>
            <person name="Kyndt J."/>
        </authorList>
    </citation>
    <scope>NUCLEOTIDE SEQUENCE [LARGE SCALE GENOMIC DNA]</scope>
    <source>
        <strain evidence="11 12">DSM 15113</strain>
    </source>
</reference>
<dbReference type="PANTHER" id="PTHR30616">
    <property type="entry name" value="UNCHARACTERIZED PROTEIN YFIH"/>
    <property type="match status" value="1"/>
</dbReference>
<evidence type="ECO:0000313" key="12">
    <source>
        <dbReference type="Proteomes" id="UP000324065"/>
    </source>
</evidence>
<accession>A0A5M6IHX3</accession>
<evidence type="ECO:0000256" key="6">
    <source>
        <dbReference type="ARBA" id="ARBA00022833"/>
    </source>
</evidence>
<dbReference type="SUPFAM" id="SSF64438">
    <property type="entry name" value="CNF1/YfiH-like putative cysteine hydrolases"/>
    <property type="match status" value="1"/>
</dbReference>
<evidence type="ECO:0000313" key="11">
    <source>
        <dbReference type="EMBL" id="KAA5607419.1"/>
    </source>
</evidence>
<keyword evidence="6" id="KW-0862">Zinc</keyword>
<comment type="catalytic activity">
    <reaction evidence="8">
        <text>adenosine + phosphate = alpha-D-ribose 1-phosphate + adenine</text>
        <dbReference type="Rhea" id="RHEA:27642"/>
        <dbReference type="ChEBI" id="CHEBI:16335"/>
        <dbReference type="ChEBI" id="CHEBI:16708"/>
        <dbReference type="ChEBI" id="CHEBI:43474"/>
        <dbReference type="ChEBI" id="CHEBI:57720"/>
        <dbReference type="EC" id="2.4.2.1"/>
    </reaction>
    <physiologicalReaction direction="left-to-right" evidence="8">
        <dbReference type="Rhea" id="RHEA:27643"/>
    </physiologicalReaction>
</comment>
<protein>
    <recommendedName>
        <fullName evidence="10">Purine nucleoside phosphorylase</fullName>
    </recommendedName>
</protein>
<comment type="caution">
    <text evidence="11">The sequence shown here is derived from an EMBL/GenBank/DDBJ whole genome shotgun (WGS) entry which is preliminary data.</text>
</comment>
<dbReference type="EMBL" id="VWPJ01000001">
    <property type="protein sequence ID" value="KAA5607419.1"/>
    <property type="molecule type" value="Genomic_DNA"/>
</dbReference>
<comment type="catalytic activity">
    <reaction evidence="9">
        <text>S-methyl-5'-thioadenosine + phosphate = 5-(methylsulfanyl)-alpha-D-ribose 1-phosphate + adenine</text>
        <dbReference type="Rhea" id="RHEA:11852"/>
        <dbReference type="ChEBI" id="CHEBI:16708"/>
        <dbReference type="ChEBI" id="CHEBI:17509"/>
        <dbReference type="ChEBI" id="CHEBI:43474"/>
        <dbReference type="ChEBI" id="CHEBI:58533"/>
        <dbReference type="EC" id="2.4.2.28"/>
    </reaction>
    <physiologicalReaction direction="left-to-right" evidence="9">
        <dbReference type="Rhea" id="RHEA:11853"/>
    </physiologicalReaction>
</comment>
<evidence type="ECO:0000256" key="9">
    <source>
        <dbReference type="ARBA" id="ARBA00049893"/>
    </source>
</evidence>
<dbReference type="PANTHER" id="PTHR30616:SF2">
    <property type="entry name" value="PURINE NUCLEOSIDE PHOSPHORYLASE LACC1"/>
    <property type="match status" value="1"/>
</dbReference>
<evidence type="ECO:0000256" key="7">
    <source>
        <dbReference type="ARBA" id="ARBA00047989"/>
    </source>
</evidence>
<evidence type="ECO:0000256" key="4">
    <source>
        <dbReference type="ARBA" id="ARBA00022723"/>
    </source>
</evidence>
<dbReference type="InterPro" id="IPR011324">
    <property type="entry name" value="Cytotoxic_necrot_fac-like_cat"/>
</dbReference>
<dbReference type="Proteomes" id="UP000324065">
    <property type="component" value="Unassembled WGS sequence"/>
</dbReference>
<dbReference type="GO" id="GO:0005507">
    <property type="term" value="F:copper ion binding"/>
    <property type="evidence" value="ECO:0007669"/>
    <property type="project" value="TreeGrafter"/>
</dbReference>
<comment type="catalytic activity">
    <reaction evidence="1">
        <text>inosine + phosphate = alpha-D-ribose 1-phosphate + hypoxanthine</text>
        <dbReference type="Rhea" id="RHEA:27646"/>
        <dbReference type="ChEBI" id="CHEBI:17368"/>
        <dbReference type="ChEBI" id="CHEBI:17596"/>
        <dbReference type="ChEBI" id="CHEBI:43474"/>
        <dbReference type="ChEBI" id="CHEBI:57720"/>
        <dbReference type="EC" id="2.4.2.1"/>
    </reaction>
    <physiologicalReaction direction="left-to-right" evidence="1">
        <dbReference type="Rhea" id="RHEA:27647"/>
    </physiologicalReaction>
</comment>
<proteinExistence type="inferred from homology"/>
<keyword evidence="3" id="KW-0808">Transferase</keyword>
<comment type="similarity">
    <text evidence="2 10">Belongs to the purine nucleoside phosphorylase YfiH/LACC1 family.</text>
</comment>
<keyword evidence="4" id="KW-0479">Metal-binding</keyword>
<dbReference type="Pfam" id="PF02578">
    <property type="entry name" value="Cu-oxidase_4"/>
    <property type="match status" value="1"/>
</dbReference>
<sequence>MITVSALNALSRVRHAFFTRETGISEGLYASNNCGFSSQDDPAKVQRNRIRAIERMEMPPEALVTVAQQHTTDVLLTDTPWPLDKLPVADGIVTTRPRLVVGVLTADCAPVLMADGKAGVVGAIHAGWRGALNGVLANAVARMVEAGAKPDRIVAGIGPCIGQRSYEVGAEFYAAFTEKDIDNQVFFSSSRREGHYMFDLPGFVAKQLARSGVREIMPMPCDTCREEGRFFSHRRATLRAEGDYGRQLSAIALER</sequence>
<organism evidence="11 12">
    <name type="scientific">Roseospira marina</name>
    <dbReference type="NCBI Taxonomy" id="140057"/>
    <lineage>
        <taxon>Bacteria</taxon>
        <taxon>Pseudomonadati</taxon>
        <taxon>Pseudomonadota</taxon>
        <taxon>Alphaproteobacteria</taxon>
        <taxon>Rhodospirillales</taxon>
        <taxon>Rhodospirillaceae</taxon>
        <taxon>Roseospira</taxon>
    </lineage>
</organism>
<evidence type="ECO:0000256" key="1">
    <source>
        <dbReference type="ARBA" id="ARBA00000553"/>
    </source>
</evidence>
<dbReference type="InterPro" id="IPR038371">
    <property type="entry name" value="Cu_polyphenol_OxRdtase_sf"/>
</dbReference>
<dbReference type="GO" id="GO:0016787">
    <property type="term" value="F:hydrolase activity"/>
    <property type="evidence" value="ECO:0007669"/>
    <property type="project" value="UniProtKB-KW"/>
</dbReference>
<evidence type="ECO:0000256" key="2">
    <source>
        <dbReference type="ARBA" id="ARBA00007353"/>
    </source>
</evidence>
<dbReference type="Gene3D" id="3.60.140.10">
    <property type="entry name" value="CNF1/YfiH-like putative cysteine hydrolases"/>
    <property type="match status" value="1"/>
</dbReference>
<keyword evidence="12" id="KW-1185">Reference proteome</keyword>
<dbReference type="NCBIfam" id="TIGR00726">
    <property type="entry name" value="peptidoglycan editing factor PgeF"/>
    <property type="match status" value="1"/>
</dbReference>